<organism evidence="14 15">
    <name type="scientific">Holothuria leucospilota</name>
    <name type="common">Black long sea cucumber</name>
    <name type="synonym">Mertensiothuria leucospilota</name>
    <dbReference type="NCBI Taxonomy" id="206669"/>
    <lineage>
        <taxon>Eukaryota</taxon>
        <taxon>Metazoa</taxon>
        <taxon>Echinodermata</taxon>
        <taxon>Eleutherozoa</taxon>
        <taxon>Echinozoa</taxon>
        <taxon>Holothuroidea</taxon>
        <taxon>Aspidochirotacea</taxon>
        <taxon>Aspidochirotida</taxon>
        <taxon>Holothuriidae</taxon>
        <taxon>Holothuria</taxon>
    </lineage>
</organism>
<name>A0A9Q1C7W3_HOLLE</name>
<evidence type="ECO:0000313" key="15">
    <source>
        <dbReference type="Proteomes" id="UP001152320"/>
    </source>
</evidence>
<dbReference type="Pfam" id="PF00008">
    <property type="entry name" value="EGF"/>
    <property type="match status" value="2"/>
</dbReference>
<dbReference type="PROSITE" id="PS00010">
    <property type="entry name" value="ASX_HYDROXYL"/>
    <property type="match status" value="1"/>
</dbReference>
<dbReference type="CDD" id="cd00054">
    <property type="entry name" value="EGF_CA"/>
    <property type="match status" value="3"/>
</dbReference>
<dbReference type="PANTHER" id="PTHR12916:SF4">
    <property type="entry name" value="UNINFLATABLE, ISOFORM C"/>
    <property type="match status" value="1"/>
</dbReference>
<dbReference type="PROSITE" id="PS01187">
    <property type="entry name" value="EGF_CA"/>
    <property type="match status" value="1"/>
</dbReference>
<feature type="disulfide bond" evidence="11">
    <location>
        <begin position="57"/>
        <end position="66"/>
    </location>
</feature>
<evidence type="ECO:0000256" key="6">
    <source>
        <dbReference type="ARBA" id="ARBA00022837"/>
    </source>
</evidence>
<evidence type="ECO:0000256" key="5">
    <source>
        <dbReference type="ARBA" id="ARBA00022737"/>
    </source>
</evidence>
<keyword evidence="7" id="KW-1133">Transmembrane helix</keyword>
<keyword evidence="8" id="KW-0472">Membrane</keyword>
<dbReference type="GO" id="GO:0120025">
    <property type="term" value="C:plasma membrane bounded cell projection"/>
    <property type="evidence" value="ECO:0007669"/>
    <property type="project" value="UniProtKB-ARBA"/>
</dbReference>
<dbReference type="PROSITE" id="PS50026">
    <property type="entry name" value="EGF_3"/>
    <property type="match status" value="3"/>
</dbReference>
<evidence type="ECO:0000256" key="10">
    <source>
        <dbReference type="ARBA" id="ARBA00023180"/>
    </source>
</evidence>
<reference evidence="14" key="1">
    <citation type="submission" date="2021-10" db="EMBL/GenBank/DDBJ databases">
        <title>Tropical sea cucumber genome reveals ecological adaptation and Cuvierian tubules defense mechanism.</title>
        <authorList>
            <person name="Chen T."/>
        </authorList>
    </citation>
    <scope>NUCLEOTIDE SEQUENCE</scope>
    <source>
        <strain evidence="14">Nanhai2018</strain>
        <tissue evidence="14">Muscle</tissue>
    </source>
</reference>
<gene>
    <name evidence="14" type="ORF">HOLleu_13913</name>
</gene>
<dbReference type="InterPro" id="IPR000152">
    <property type="entry name" value="EGF-type_Asp/Asn_hydroxyl_site"/>
</dbReference>
<dbReference type="GO" id="GO:0005509">
    <property type="term" value="F:calcium ion binding"/>
    <property type="evidence" value="ECO:0007669"/>
    <property type="project" value="InterPro"/>
</dbReference>
<feature type="domain" description="EGF-like" evidence="13">
    <location>
        <begin position="69"/>
        <end position="105"/>
    </location>
</feature>
<accession>A0A9Q1C7W3</accession>
<dbReference type="OrthoDB" id="283575at2759"/>
<keyword evidence="9 11" id="KW-1015">Disulfide bond</keyword>
<evidence type="ECO:0000256" key="4">
    <source>
        <dbReference type="ARBA" id="ARBA00022729"/>
    </source>
</evidence>
<comment type="subcellular location">
    <subcellularLocation>
        <location evidence="1">Membrane</location>
        <topology evidence="1">Single-pass membrane protein</topology>
    </subcellularLocation>
</comment>
<dbReference type="Gene3D" id="2.10.25.10">
    <property type="entry name" value="Laminin"/>
    <property type="match status" value="3"/>
</dbReference>
<proteinExistence type="predicted"/>
<evidence type="ECO:0000313" key="14">
    <source>
        <dbReference type="EMBL" id="KAJ8039800.1"/>
    </source>
</evidence>
<feature type="signal peptide" evidence="12">
    <location>
        <begin position="1"/>
        <end position="27"/>
    </location>
</feature>
<dbReference type="InterPro" id="IPR001881">
    <property type="entry name" value="EGF-like_Ca-bd_dom"/>
</dbReference>
<comment type="caution">
    <text evidence="11">Lacks conserved residue(s) required for the propagation of feature annotation.</text>
</comment>
<evidence type="ECO:0000256" key="7">
    <source>
        <dbReference type="ARBA" id="ARBA00022989"/>
    </source>
</evidence>
<evidence type="ECO:0000256" key="11">
    <source>
        <dbReference type="PROSITE-ProRule" id="PRU00076"/>
    </source>
</evidence>
<evidence type="ECO:0000256" key="1">
    <source>
        <dbReference type="ARBA" id="ARBA00004167"/>
    </source>
</evidence>
<comment type="caution">
    <text evidence="14">The sequence shown here is derived from an EMBL/GenBank/DDBJ whole genome shotgun (WGS) entry which is preliminary data.</text>
</comment>
<keyword evidence="5" id="KW-0677">Repeat</keyword>
<feature type="chain" id="PRO_5040469872" evidence="12">
    <location>
        <begin position="28"/>
        <end position="377"/>
    </location>
</feature>
<dbReference type="PRINTS" id="PR00010">
    <property type="entry name" value="EGFBLOOD"/>
</dbReference>
<dbReference type="EMBL" id="JAIZAY010000006">
    <property type="protein sequence ID" value="KAJ8039800.1"/>
    <property type="molecule type" value="Genomic_DNA"/>
</dbReference>
<keyword evidence="2 11" id="KW-0245">EGF-like domain</keyword>
<evidence type="ECO:0000259" key="13">
    <source>
        <dbReference type="PROSITE" id="PS50026"/>
    </source>
</evidence>
<dbReference type="SMART" id="SM00181">
    <property type="entry name" value="EGF"/>
    <property type="match status" value="3"/>
</dbReference>
<evidence type="ECO:0000256" key="9">
    <source>
        <dbReference type="ARBA" id="ARBA00023157"/>
    </source>
</evidence>
<feature type="domain" description="EGF-like" evidence="13">
    <location>
        <begin position="29"/>
        <end position="67"/>
    </location>
</feature>
<dbReference type="InterPro" id="IPR013032">
    <property type="entry name" value="EGF-like_CS"/>
</dbReference>
<keyword evidence="3" id="KW-0812">Transmembrane</keyword>
<evidence type="ECO:0000256" key="2">
    <source>
        <dbReference type="ARBA" id="ARBA00022536"/>
    </source>
</evidence>
<keyword evidence="10" id="KW-0325">Glycoprotein</keyword>
<keyword evidence="4 12" id="KW-0732">Signal</keyword>
<dbReference type="SMART" id="SM00179">
    <property type="entry name" value="EGF_CA"/>
    <property type="match status" value="3"/>
</dbReference>
<dbReference type="AlphaFoldDB" id="A0A9Q1C7W3"/>
<dbReference type="Proteomes" id="UP001152320">
    <property type="component" value="Chromosome 6"/>
</dbReference>
<protein>
    <submittedName>
        <fullName evidence="14">Sushi, nidogen and EGF-like domain-containing protein 1</fullName>
    </submittedName>
</protein>
<feature type="disulfide bond" evidence="11">
    <location>
        <begin position="38"/>
        <end position="55"/>
    </location>
</feature>
<evidence type="ECO:0000256" key="3">
    <source>
        <dbReference type="ARBA" id="ARBA00022692"/>
    </source>
</evidence>
<dbReference type="InterPro" id="IPR000742">
    <property type="entry name" value="EGF"/>
</dbReference>
<dbReference type="SUPFAM" id="SSF57196">
    <property type="entry name" value="EGF/Laminin"/>
    <property type="match status" value="3"/>
</dbReference>
<dbReference type="GO" id="GO:0016020">
    <property type="term" value="C:membrane"/>
    <property type="evidence" value="ECO:0007669"/>
    <property type="project" value="UniProtKB-SubCell"/>
</dbReference>
<dbReference type="GO" id="GO:0071944">
    <property type="term" value="C:cell periphery"/>
    <property type="evidence" value="ECO:0007669"/>
    <property type="project" value="UniProtKB-ARBA"/>
</dbReference>
<dbReference type="PANTHER" id="PTHR12916">
    <property type="entry name" value="CYTOCHROME C OXIDASE POLYPEPTIDE VIC-2"/>
    <property type="match status" value="1"/>
</dbReference>
<dbReference type="GO" id="GO:0007399">
    <property type="term" value="P:nervous system development"/>
    <property type="evidence" value="ECO:0007669"/>
    <property type="project" value="UniProtKB-ARBA"/>
</dbReference>
<feature type="domain" description="EGF-like" evidence="13">
    <location>
        <begin position="110"/>
        <end position="146"/>
    </location>
</feature>
<dbReference type="FunFam" id="2.10.25.10:FF:000247">
    <property type="entry name" value="Delta/notch like EGF repeat containing"/>
    <property type="match status" value="1"/>
</dbReference>
<evidence type="ECO:0000256" key="8">
    <source>
        <dbReference type="ARBA" id="ARBA00023136"/>
    </source>
</evidence>
<dbReference type="PROSITE" id="PS01186">
    <property type="entry name" value="EGF_2"/>
    <property type="match status" value="3"/>
</dbReference>
<feature type="disulfide bond" evidence="11">
    <location>
        <begin position="136"/>
        <end position="145"/>
    </location>
</feature>
<dbReference type="PROSITE" id="PS00022">
    <property type="entry name" value="EGF_1"/>
    <property type="match status" value="3"/>
</dbReference>
<sequence length="377" mass="40917">MQIAINMAESTTNLVCFLVICMHAVWAQNPDVCQPNPCREDGLCIHFPEKNEFVCVCPLGFLGKTCDTEIDECDSSPCQNGGTCEDRNNGFECICASGFRGKTCSEETNLAVVCHHLTCGPQGICLPLGGSFFCICPKGFGGTTCDESLNEDTTTAHHVMTANMTMSPATDPSPASFSFSSTKISRPQTNGISVSTGSLASKNIASFETISPPLTSTIKWLSSLTSRNVPDSQTVETTSTELRLPKTLSSTSFTSTSKEIGISPMITTAQSRSSFSTNPTQTSSTLSFMKEIEILILQGNIGDSTILKWYYDDNDNNRTGCLLFFKLEVKVPQEDGWLFHSSIPATQRFVEIEDIEKRNINLIRIVAVISLAACGHT</sequence>
<evidence type="ECO:0000256" key="12">
    <source>
        <dbReference type="SAM" id="SignalP"/>
    </source>
</evidence>
<dbReference type="Pfam" id="PF12661">
    <property type="entry name" value="hEGF"/>
    <property type="match status" value="1"/>
</dbReference>
<dbReference type="InterPro" id="IPR018097">
    <property type="entry name" value="EGF_Ca-bd_CS"/>
</dbReference>
<feature type="disulfide bond" evidence="11">
    <location>
        <begin position="95"/>
        <end position="104"/>
    </location>
</feature>
<keyword evidence="15" id="KW-1185">Reference proteome</keyword>
<keyword evidence="6" id="KW-0106">Calcium</keyword>